<evidence type="ECO:0008006" key="3">
    <source>
        <dbReference type="Google" id="ProtNLM"/>
    </source>
</evidence>
<sequence length="134" mass="13949">MTRRISGPFEVKLTPQAPAEGFGDPSVGRMAIDKAYSGDLEATGKGEMLATQTAVPGSAGYVALERVSGTLCGRAGSFSIQHAGIMNRGAPTLSITVVPDSGTDELAGLSGTMAIRMEGKAHFYDFEFTFPDGD</sequence>
<dbReference type="Gene3D" id="2.40.350.10">
    <property type="entry name" value="SO1590-like"/>
    <property type="match status" value="1"/>
</dbReference>
<keyword evidence="2" id="KW-1185">Reference proteome</keyword>
<evidence type="ECO:0000313" key="2">
    <source>
        <dbReference type="Proteomes" id="UP000324233"/>
    </source>
</evidence>
<reference evidence="1 2" key="1">
    <citation type="submission" date="2019-08" db="EMBL/GenBank/DDBJ databases">
        <title>Deep-cultivation of Planctomycetes and their phenomic and genomic characterization uncovers novel biology.</title>
        <authorList>
            <person name="Wiegand S."/>
            <person name="Jogler M."/>
            <person name="Boedeker C."/>
            <person name="Pinto D."/>
            <person name="Vollmers J."/>
            <person name="Rivas-Marin E."/>
            <person name="Kohn T."/>
            <person name="Peeters S.H."/>
            <person name="Heuer A."/>
            <person name="Rast P."/>
            <person name="Oberbeckmann S."/>
            <person name="Bunk B."/>
            <person name="Jeske O."/>
            <person name="Meyerdierks A."/>
            <person name="Storesund J.E."/>
            <person name="Kallscheuer N."/>
            <person name="Luecker S."/>
            <person name="Lage O.M."/>
            <person name="Pohl T."/>
            <person name="Merkel B.J."/>
            <person name="Hornburger P."/>
            <person name="Mueller R.-W."/>
            <person name="Bruemmer F."/>
            <person name="Labrenz M."/>
            <person name="Spormann A.M."/>
            <person name="Op den Camp H."/>
            <person name="Overmann J."/>
            <person name="Amann R."/>
            <person name="Jetten M.S.M."/>
            <person name="Mascher T."/>
            <person name="Medema M.H."/>
            <person name="Devos D.P."/>
            <person name="Kaster A.-K."/>
            <person name="Ovreas L."/>
            <person name="Rohde M."/>
            <person name="Galperin M.Y."/>
            <person name="Jogler C."/>
        </authorList>
    </citation>
    <scope>NUCLEOTIDE SEQUENCE [LARGE SCALE GENOMIC DNA]</scope>
    <source>
        <strain evidence="1 2">OJF2</strain>
    </source>
</reference>
<dbReference type="OrthoDB" id="69764at2"/>
<dbReference type="InterPro" id="IPR021607">
    <property type="entry name" value="DUF3224"/>
</dbReference>
<gene>
    <name evidence="1" type="ORF">OJF2_39700</name>
</gene>
<protein>
    <recommendedName>
        <fullName evidence="3">DUF3224 domain-containing protein</fullName>
    </recommendedName>
</protein>
<dbReference type="AlphaFoldDB" id="A0A5B9W4A2"/>
<dbReference type="KEGG" id="agv:OJF2_39700"/>
<organism evidence="1 2">
    <name type="scientific">Aquisphaera giovannonii</name>
    <dbReference type="NCBI Taxonomy" id="406548"/>
    <lineage>
        <taxon>Bacteria</taxon>
        <taxon>Pseudomonadati</taxon>
        <taxon>Planctomycetota</taxon>
        <taxon>Planctomycetia</taxon>
        <taxon>Isosphaerales</taxon>
        <taxon>Isosphaeraceae</taxon>
        <taxon>Aquisphaera</taxon>
    </lineage>
</organism>
<dbReference type="InterPro" id="IPR023159">
    <property type="entry name" value="SO1590-like_sf"/>
</dbReference>
<dbReference type="Proteomes" id="UP000324233">
    <property type="component" value="Chromosome"/>
</dbReference>
<dbReference type="EMBL" id="CP042997">
    <property type="protein sequence ID" value="QEH35418.1"/>
    <property type="molecule type" value="Genomic_DNA"/>
</dbReference>
<evidence type="ECO:0000313" key="1">
    <source>
        <dbReference type="EMBL" id="QEH35418.1"/>
    </source>
</evidence>
<name>A0A5B9W4A2_9BACT</name>
<proteinExistence type="predicted"/>
<accession>A0A5B9W4A2</accession>
<dbReference type="SUPFAM" id="SSF159238">
    <property type="entry name" value="SO1590-like"/>
    <property type="match status" value="1"/>
</dbReference>
<dbReference type="Pfam" id="PF11528">
    <property type="entry name" value="DUF3224"/>
    <property type="match status" value="1"/>
</dbReference>
<dbReference type="RefSeq" id="WP_148595224.1">
    <property type="nucleotide sequence ID" value="NZ_CP042997.1"/>
</dbReference>